<dbReference type="Proteomes" id="UP000663836">
    <property type="component" value="Unassembled WGS sequence"/>
</dbReference>
<reference evidence="10" key="1">
    <citation type="submission" date="2021-02" db="EMBL/GenBank/DDBJ databases">
        <authorList>
            <person name="Nowell W R."/>
        </authorList>
    </citation>
    <scope>NUCLEOTIDE SEQUENCE</scope>
</reference>
<name>A0A820LDG9_9BILA</name>
<evidence type="ECO:0000256" key="2">
    <source>
        <dbReference type="ARBA" id="ARBA00004922"/>
    </source>
</evidence>
<evidence type="ECO:0000256" key="1">
    <source>
        <dbReference type="ARBA" id="ARBA00004389"/>
    </source>
</evidence>
<comment type="subcellular location">
    <subcellularLocation>
        <location evidence="1">Endoplasmic reticulum membrane</location>
        <topology evidence="1">Single-pass membrane protein</topology>
    </subcellularLocation>
</comment>
<dbReference type="GO" id="GO:0005789">
    <property type="term" value="C:endoplasmic reticulum membrane"/>
    <property type="evidence" value="ECO:0007669"/>
    <property type="project" value="UniProtKB-SubCell"/>
</dbReference>
<evidence type="ECO:0000256" key="6">
    <source>
        <dbReference type="ARBA" id="ARBA00022824"/>
    </source>
</evidence>
<dbReference type="EMBL" id="CAJOBD010052451">
    <property type="protein sequence ID" value="CAF4355788.1"/>
    <property type="molecule type" value="Genomic_DNA"/>
</dbReference>
<gene>
    <name evidence="10" type="ORF">JBS370_LOCUS42074</name>
    <name evidence="9" type="ORF">ZHD862_LOCUS39072</name>
</gene>
<dbReference type="InterPro" id="IPR026051">
    <property type="entry name" value="ALG1-like"/>
</dbReference>
<dbReference type="PANTHER" id="PTHR13036:SF0">
    <property type="entry name" value="CHITOBIOSYLDIPHOSPHODOLICHOL BETA-MANNOSYLTRANSFERASE"/>
    <property type="match status" value="1"/>
</dbReference>
<keyword evidence="6" id="KW-0256">Endoplasmic reticulum</keyword>
<dbReference type="PANTHER" id="PTHR13036">
    <property type="entry name" value="BETA1,4 MANNOSYLTRANSFERASE"/>
    <property type="match status" value="1"/>
</dbReference>
<feature type="non-terminal residue" evidence="10">
    <location>
        <position position="64"/>
    </location>
</feature>
<evidence type="ECO:0000256" key="3">
    <source>
        <dbReference type="ARBA" id="ARBA00022676"/>
    </source>
</evidence>
<feature type="non-terminal residue" evidence="10">
    <location>
        <position position="1"/>
    </location>
</feature>
<accession>A0A820LDG9</accession>
<dbReference type="EMBL" id="CAJNOT010013443">
    <property type="protein sequence ID" value="CAF1540956.1"/>
    <property type="molecule type" value="Genomic_DNA"/>
</dbReference>
<keyword evidence="5" id="KW-0812">Transmembrane</keyword>
<comment type="caution">
    <text evidence="10">The sequence shown here is derived from an EMBL/GenBank/DDBJ whole genome shotgun (WGS) entry which is preliminary data.</text>
</comment>
<dbReference type="Proteomes" id="UP000663864">
    <property type="component" value="Unassembled WGS sequence"/>
</dbReference>
<keyword evidence="3" id="KW-0328">Glycosyltransferase</keyword>
<evidence type="ECO:0000256" key="8">
    <source>
        <dbReference type="ARBA" id="ARBA00023136"/>
    </source>
</evidence>
<proteinExistence type="predicted"/>
<comment type="pathway">
    <text evidence="2">Protein modification; protein glycosylation.</text>
</comment>
<keyword evidence="7" id="KW-1133">Transmembrane helix</keyword>
<protein>
    <submittedName>
        <fullName evidence="10">Uncharacterized protein</fullName>
    </submittedName>
</protein>
<evidence type="ECO:0000313" key="10">
    <source>
        <dbReference type="EMBL" id="CAF4355788.1"/>
    </source>
</evidence>
<evidence type="ECO:0000256" key="4">
    <source>
        <dbReference type="ARBA" id="ARBA00022679"/>
    </source>
</evidence>
<evidence type="ECO:0000256" key="5">
    <source>
        <dbReference type="ARBA" id="ARBA00022692"/>
    </source>
</evidence>
<keyword evidence="8" id="KW-0472">Membrane</keyword>
<evidence type="ECO:0000256" key="7">
    <source>
        <dbReference type="ARBA" id="ARBA00022989"/>
    </source>
</evidence>
<keyword evidence="4" id="KW-0808">Transferase</keyword>
<evidence type="ECO:0000313" key="11">
    <source>
        <dbReference type="Proteomes" id="UP000663836"/>
    </source>
</evidence>
<dbReference type="GO" id="GO:0000030">
    <property type="term" value="F:mannosyltransferase activity"/>
    <property type="evidence" value="ECO:0007669"/>
    <property type="project" value="InterPro"/>
</dbReference>
<sequence>LNNSTRFTKEDETNNIVCLQDRPAILLSSTSWSEDENFALLFDALKKYGSSEMNNLPSIVCIVT</sequence>
<evidence type="ECO:0000313" key="9">
    <source>
        <dbReference type="EMBL" id="CAF1540956.1"/>
    </source>
</evidence>
<organism evidence="10 11">
    <name type="scientific">Rotaria sordida</name>
    <dbReference type="NCBI Taxonomy" id="392033"/>
    <lineage>
        <taxon>Eukaryota</taxon>
        <taxon>Metazoa</taxon>
        <taxon>Spiralia</taxon>
        <taxon>Gnathifera</taxon>
        <taxon>Rotifera</taxon>
        <taxon>Eurotatoria</taxon>
        <taxon>Bdelloidea</taxon>
        <taxon>Philodinida</taxon>
        <taxon>Philodinidae</taxon>
        <taxon>Rotaria</taxon>
    </lineage>
</organism>
<dbReference type="AlphaFoldDB" id="A0A820LDG9"/>